<evidence type="ECO:0000256" key="5">
    <source>
        <dbReference type="ARBA" id="ARBA00022968"/>
    </source>
</evidence>
<dbReference type="Pfam" id="PF06990">
    <property type="entry name" value="Gal-3-0_sulfotr"/>
    <property type="match status" value="1"/>
</dbReference>
<keyword evidence="6" id="KW-1133">Transmembrane helix</keyword>
<keyword evidence="11" id="KW-1185">Reference proteome</keyword>
<accession>A0A423T1R2</accession>
<dbReference type="EMBL" id="QCYY01002430">
    <property type="protein sequence ID" value="ROT70417.1"/>
    <property type="molecule type" value="Genomic_DNA"/>
</dbReference>
<keyword evidence="9" id="KW-0325">Glycoprotein</keyword>
<evidence type="ECO:0000256" key="3">
    <source>
        <dbReference type="ARBA" id="ARBA00022679"/>
    </source>
</evidence>
<dbReference type="Proteomes" id="UP000283509">
    <property type="component" value="Unassembled WGS sequence"/>
</dbReference>
<reference evidence="10 11" key="2">
    <citation type="submission" date="2019-01" db="EMBL/GenBank/DDBJ databases">
        <title>The decoding of complex shrimp genome reveals the adaptation for benthos swimmer, frequently molting mechanism and breeding impact on genome.</title>
        <authorList>
            <person name="Sun Y."/>
            <person name="Gao Y."/>
            <person name="Yu Y."/>
        </authorList>
    </citation>
    <scope>NUCLEOTIDE SEQUENCE [LARGE SCALE GENOMIC DNA]</scope>
    <source>
        <tissue evidence="10">Muscle</tissue>
    </source>
</reference>
<evidence type="ECO:0000313" key="11">
    <source>
        <dbReference type="Proteomes" id="UP000283509"/>
    </source>
</evidence>
<name>A0A423T1R2_PENVA</name>
<comment type="caution">
    <text evidence="10">The sequence shown here is derived from an EMBL/GenBank/DDBJ whole genome shotgun (WGS) entry which is preliminary data.</text>
</comment>
<evidence type="ECO:0000256" key="8">
    <source>
        <dbReference type="ARBA" id="ARBA00023136"/>
    </source>
</evidence>
<comment type="similarity">
    <text evidence="2">Belongs to the galactose-3-O-sulfotransferase family.</text>
</comment>
<comment type="subcellular location">
    <subcellularLocation>
        <location evidence="1">Golgi apparatus membrane</location>
        <topology evidence="1">Single-pass type II membrane protein</topology>
    </subcellularLocation>
</comment>
<evidence type="ECO:0000256" key="2">
    <source>
        <dbReference type="ARBA" id="ARBA00008124"/>
    </source>
</evidence>
<gene>
    <name evidence="10" type="ORF">C7M84_011300</name>
</gene>
<dbReference type="GO" id="GO:0001733">
    <property type="term" value="F:galactosylceramide sulfotransferase activity"/>
    <property type="evidence" value="ECO:0007669"/>
    <property type="project" value="InterPro"/>
</dbReference>
<dbReference type="Gene3D" id="3.40.50.300">
    <property type="entry name" value="P-loop containing nucleotide triphosphate hydrolases"/>
    <property type="match status" value="1"/>
</dbReference>
<dbReference type="PANTHER" id="PTHR14647:SF87">
    <property type="entry name" value="PUTATIVE-RELATED"/>
    <property type="match status" value="1"/>
</dbReference>
<evidence type="ECO:0000256" key="7">
    <source>
        <dbReference type="ARBA" id="ARBA00023034"/>
    </source>
</evidence>
<keyword evidence="8" id="KW-0472">Membrane</keyword>
<organism evidence="10 11">
    <name type="scientific">Penaeus vannamei</name>
    <name type="common">Whiteleg shrimp</name>
    <name type="synonym">Litopenaeus vannamei</name>
    <dbReference type="NCBI Taxonomy" id="6689"/>
    <lineage>
        <taxon>Eukaryota</taxon>
        <taxon>Metazoa</taxon>
        <taxon>Ecdysozoa</taxon>
        <taxon>Arthropoda</taxon>
        <taxon>Crustacea</taxon>
        <taxon>Multicrustacea</taxon>
        <taxon>Malacostraca</taxon>
        <taxon>Eumalacostraca</taxon>
        <taxon>Eucarida</taxon>
        <taxon>Decapoda</taxon>
        <taxon>Dendrobranchiata</taxon>
        <taxon>Penaeoidea</taxon>
        <taxon>Penaeidae</taxon>
        <taxon>Penaeus</taxon>
    </lineage>
</organism>
<dbReference type="GO" id="GO:0009247">
    <property type="term" value="P:glycolipid biosynthetic process"/>
    <property type="evidence" value="ECO:0007669"/>
    <property type="project" value="InterPro"/>
</dbReference>
<sequence>MQPMPPAHLKNPSTTKSCVPQNSVYFLKIPKCASTTSFQIFVAYGVKHGLTFALPRRLVVSPQRLPPEYHGSPDGRYDMVVSHTLFDKKGVQQVMRESAKYVATIREPASRFESMWYYGKNFDKNLSAFAKASQYTKIEKMRLNKLATFFGVKSPSDRVTESEMYSKAKGLNETFDLVMIAERFDESLVLLKHLMCWDTQDIVYVKAKIRSASYRPKSSEAIMDRLRELNRQDVILYKFFSEVFEEKVKAFGEERMRREVEDLRQANARFLEDCGAELSGSSKTVKTWRVTSSSSICKMISLSGSNIIKQLIRRQKIWVSSHLTYNLSSWTFT</sequence>
<evidence type="ECO:0000256" key="9">
    <source>
        <dbReference type="ARBA" id="ARBA00023180"/>
    </source>
</evidence>
<dbReference type="OrthoDB" id="514299at2759"/>
<keyword evidence="5" id="KW-0735">Signal-anchor</keyword>
<keyword evidence="4" id="KW-0812">Transmembrane</keyword>
<protein>
    <submittedName>
        <fullName evidence="10">Putative galactosylceramide sulfotransferase-like</fullName>
    </submittedName>
</protein>
<reference evidence="10 11" key="1">
    <citation type="submission" date="2018-04" db="EMBL/GenBank/DDBJ databases">
        <authorList>
            <person name="Zhang X."/>
            <person name="Yuan J."/>
            <person name="Li F."/>
            <person name="Xiang J."/>
        </authorList>
    </citation>
    <scope>NUCLEOTIDE SEQUENCE [LARGE SCALE GENOMIC DNA]</scope>
    <source>
        <tissue evidence="10">Muscle</tissue>
    </source>
</reference>
<proteinExistence type="inferred from homology"/>
<evidence type="ECO:0000256" key="6">
    <source>
        <dbReference type="ARBA" id="ARBA00022989"/>
    </source>
</evidence>
<keyword evidence="7" id="KW-0333">Golgi apparatus</keyword>
<evidence type="ECO:0000256" key="4">
    <source>
        <dbReference type="ARBA" id="ARBA00022692"/>
    </source>
</evidence>
<dbReference type="AlphaFoldDB" id="A0A423T1R2"/>
<dbReference type="GO" id="GO:0000139">
    <property type="term" value="C:Golgi membrane"/>
    <property type="evidence" value="ECO:0007669"/>
    <property type="project" value="UniProtKB-SubCell"/>
</dbReference>
<dbReference type="InterPro" id="IPR027417">
    <property type="entry name" value="P-loop_NTPase"/>
</dbReference>
<dbReference type="SUPFAM" id="SSF52540">
    <property type="entry name" value="P-loop containing nucleoside triphosphate hydrolases"/>
    <property type="match status" value="1"/>
</dbReference>
<dbReference type="PANTHER" id="PTHR14647">
    <property type="entry name" value="GALACTOSE-3-O-SULFOTRANSFERASE"/>
    <property type="match status" value="1"/>
</dbReference>
<dbReference type="InterPro" id="IPR009729">
    <property type="entry name" value="Gal-3-0_sulfotransfrase"/>
</dbReference>
<evidence type="ECO:0000256" key="1">
    <source>
        <dbReference type="ARBA" id="ARBA00004323"/>
    </source>
</evidence>
<keyword evidence="3 10" id="KW-0808">Transferase</keyword>
<evidence type="ECO:0000313" key="10">
    <source>
        <dbReference type="EMBL" id="ROT70417.1"/>
    </source>
</evidence>